<comment type="caution">
    <text evidence="3">The sequence shown here is derived from an EMBL/GenBank/DDBJ whole genome shotgun (WGS) entry which is preliminary data.</text>
</comment>
<accession>A0A3A3GND9</accession>
<dbReference type="Pfam" id="PF00501">
    <property type="entry name" value="AMP-binding"/>
    <property type="match status" value="1"/>
</dbReference>
<keyword evidence="4" id="KW-1185">Reference proteome</keyword>
<feature type="domain" description="AMP-binding enzyme C-terminal" evidence="2">
    <location>
        <begin position="433"/>
        <end position="508"/>
    </location>
</feature>
<evidence type="ECO:0000313" key="4">
    <source>
        <dbReference type="Proteomes" id="UP000266327"/>
    </source>
</evidence>
<dbReference type="InterPro" id="IPR000873">
    <property type="entry name" value="AMP-dep_synth/lig_dom"/>
</dbReference>
<dbReference type="Gene3D" id="3.40.50.12780">
    <property type="entry name" value="N-terminal domain of ligase-like"/>
    <property type="match status" value="1"/>
</dbReference>
<keyword evidence="3" id="KW-0436">Ligase</keyword>
<dbReference type="InterPro" id="IPR045851">
    <property type="entry name" value="AMP-bd_C_sf"/>
</dbReference>
<dbReference type="OrthoDB" id="7055148at2"/>
<dbReference type="GO" id="GO:0016878">
    <property type="term" value="F:acid-thiol ligase activity"/>
    <property type="evidence" value="ECO:0007669"/>
    <property type="project" value="UniProtKB-ARBA"/>
</dbReference>
<dbReference type="SUPFAM" id="SSF56801">
    <property type="entry name" value="Acetyl-CoA synthetase-like"/>
    <property type="match status" value="1"/>
</dbReference>
<evidence type="ECO:0000259" key="2">
    <source>
        <dbReference type="Pfam" id="PF13193"/>
    </source>
</evidence>
<dbReference type="PANTHER" id="PTHR43767:SF1">
    <property type="entry name" value="NONRIBOSOMAL PEPTIDE SYNTHASE PES1 (EUROFUNG)-RELATED"/>
    <property type="match status" value="1"/>
</dbReference>
<evidence type="ECO:0000259" key="1">
    <source>
        <dbReference type="Pfam" id="PF00501"/>
    </source>
</evidence>
<dbReference type="EMBL" id="QYUQ01000002">
    <property type="protein sequence ID" value="RJG02470.1"/>
    <property type="molecule type" value="Genomic_DNA"/>
</dbReference>
<protein>
    <submittedName>
        <fullName evidence="3">Long-chain fatty acid--CoA ligase</fullName>
    </submittedName>
</protein>
<dbReference type="Proteomes" id="UP000266327">
    <property type="component" value="Unassembled WGS sequence"/>
</dbReference>
<dbReference type="Pfam" id="PF13193">
    <property type="entry name" value="AMP-binding_C"/>
    <property type="match status" value="1"/>
</dbReference>
<dbReference type="InterPro" id="IPR042099">
    <property type="entry name" value="ANL_N_sf"/>
</dbReference>
<reference evidence="4" key="1">
    <citation type="submission" date="2018-09" db="EMBL/GenBank/DDBJ databases">
        <authorList>
            <person name="Zhu H."/>
        </authorList>
    </citation>
    <scope>NUCLEOTIDE SEQUENCE [LARGE SCALE GENOMIC DNA]</scope>
    <source>
        <strain evidence="4">K1S02-23</strain>
    </source>
</reference>
<dbReference type="InterPro" id="IPR025110">
    <property type="entry name" value="AMP-bd_C"/>
</dbReference>
<dbReference type="PANTHER" id="PTHR43767">
    <property type="entry name" value="LONG-CHAIN-FATTY-ACID--COA LIGASE"/>
    <property type="match status" value="1"/>
</dbReference>
<organism evidence="3 4">
    <name type="scientific">Noviherbaspirillum sedimenti</name>
    <dbReference type="NCBI Taxonomy" id="2320865"/>
    <lineage>
        <taxon>Bacteria</taxon>
        <taxon>Pseudomonadati</taxon>
        <taxon>Pseudomonadota</taxon>
        <taxon>Betaproteobacteria</taxon>
        <taxon>Burkholderiales</taxon>
        <taxon>Oxalobacteraceae</taxon>
        <taxon>Noviherbaspirillum</taxon>
    </lineage>
</organism>
<name>A0A3A3GND9_9BURK</name>
<dbReference type="InterPro" id="IPR050237">
    <property type="entry name" value="ATP-dep_AMP-bd_enzyme"/>
</dbReference>
<sequence length="526" mass="58209">MTDARNYDALPMNWVGDYSGKKALLTPNLEAIFDPHDGARYTYRQVDERAKRVATYLVDQLGIIKGDRVALISRNRMECIDLFFACGKIGAILCPLSYRLQKPELRDLMARELPKVIFVEDMFAALADDSVLPAPQPTVICFGDASDVYDAILATEARDVTVPMAMNDPFLYIHTGGTTAVPKVCIVPHRQMMWNAFEALLMSAGSPQARELVLFPLFHVGGWNVFFCLFMRNSLAIPLRQFDAGQILDMIEQKVINRLGVVEAMLQMLKAHPKFEQTDFSGLELITTAAAPCSNETLQPFWERGIPTNQAYGLTEAGPSNFAFLAREPGMEHIKAHSRKVGTPFYCCDYKIVAEDDRNKLQPPGEIGVLCLRSYHNFDGYLHDPERTAKVLDADGWIYTGDLAVCDEEGLVSVVGRADNMFITGGENVSPEEIENALRSHPAVAAAICAGIPDKKWGEIPVSMVVLNPGKKASEADLRAHCKELLAAYKVPRSVAIEETIPLTPVGKLDRKALKAYFTSREAAFG</sequence>
<dbReference type="AlphaFoldDB" id="A0A3A3GND9"/>
<dbReference type="RefSeq" id="WP_119785971.1">
    <property type="nucleotide sequence ID" value="NZ_QYUQ01000002.1"/>
</dbReference>
<proteinExistence type="predicted"/>
<feature type="domain" description="AMP-dependent synthetase/ligase" evidence="1">
    <location>
        <begin position="26"/>
        <end position="382"/>
    </location>
</feature>
<evidence type="ECO:0000313" key="3">
    <source>
        <dbReference type="EMBL" id="RJG02470.1"/>
    </source>
</evidence>
<gene>
    <name evidence="3" type="ORF">D3878_13515</name>
</gene>
<dbReference type="Gene3D" id="3.30.300.30">
    <property type="match status" value="1"/>
</dbReference>